<comment type="caution">
    <text evidence="2">The sequence shown here is derived from an EMBL/GenBank/DDBJ whole genome shotgun (WGS) entry which is preliminary data.</text>
</comment>
<evidence type="ECO:0000313" key="3">
    <source>
        <dbReference type="Proteomes" id="UP000192739"/>
    </source>
</evidence>
<feature type="transmembrane region" description="Helical" evidence="1">
    <location>
        <begin position="405"/>
        <end position="426"/>
    </location>
</feature>
<organism evidence="2 3">
    <name type="scientific">Mycobacterium intermedium</name>
    <dbReference type="NCBI Taxonomy" id="28445"/>
    <lineage>
        <taxon>Bacteria</taxon>
        <taxon>Bacillati</taxon>
        <taxon>Actinomycetota</taxon>
        <taxon>Actinomycetes</taxon>
        <taxon>Mycobacteriales</taxon>
        <taxon>Mycobacteriaceae</taxon>
        <taxon>Mycobacterium</taxon>
        <taxon>Mycobacterium simiae complex</taxon>
    </lineage>
</organism>
<feature type="transmembrane region" description="Helical" evidence="1">
    <location>
        <begin position="221"/>
        <end position="242"/>
    </location>
</feature>
<feature type="transmembrane region" description="Helical" evidence="1">
    <location>
        <begin position="58"/>
        <end position="80"/>
    </location>
</feature>
<sequence>MNLVAGVLAATLLLVIPGALIARLARLSWPLSIAAGPALTYGTVGLAIVPFGAIGIPWNALTALAALGVVLFLTAVFRVVLERYRDHEAEALAATRWPALCVGAGVVVGALLIGCAAVSALPHWQSVPSTWDSVWHANTIRSILDTGQASPTHMGELRNVETHARLFYPSTFHALAAVLAQLTGAAPTTAYTLSSLAAATWLFPSSAAALAWHLIRPHTTLWGSAGCATAAAGLAASFTAVPYVEFNTAATPNLAAYGIAAPTMVLIVSALRHRDRIPIAVLALIGVFSVHTTGGVIAVVFVAAWWLVDGLRRPVRGRVSDMVVLLLIVGTTALAKVPQVIGILEQAEIIAGHSFVSHEGKKRALLRAVLQYTRHLSDYPIQYTLLVLAAVGAVILLVKRVWWPLVVWLLLVGSVVYSAAPFGSVIGALLSRFSDSFYSDPRRLSAAITLLLTPMAGVGLFMLVAAAANAARELLTRRNIRIWGTPAWNAACAMVVIGASIVCAWHYFPRHRFLIGEKYDQVMIDDKDLAAMAYLATLPGARETLIGNANTDGTAWMYAVAGLHPLWTHYDYPQQLGPGYHRFIFWAYADDADGDPRVAQAVRALHIRYVLTSTPVVGDFVMPDGLTGLEESQSWTKIYDNGEARIYEWRPGRTAPAPTKKPAT</sequence>
<accession>A0A1E3SBN5</accession>
<evidence type="ECO:0008006" key="4">
    <source>
        <dbReference type="Google" id="ProtNLM"/>
    </source>
</evidence>
<dbReference type="STRING" id="28445.BHQ20_16870"/>
<feature type="transmembrane region" description="Helical" evidence="1">
    <location>
        <begin position="446"/>
        <end position="466"/>
    </location>
</feature>
<feature type="transmembrane region" description="Helical" evidence="1">
    <location>
        <begin position="487"/>
        <end position="508"/>
    </location>
</feature>
<protein>
    <recommendedName>
        <fullName evidence="4">Transmembrane protein alanine and leucine rich</fullName>
    </recommendedName>
</protein>
<gene>
    <name evidence="2" type="ORF">BST27_11480</name>
</gene>
<feature type="transmembrane region" description="Helical" evidence="1">
    <location>
        <begin position="380"/>
        <end position="398"/>
    </location>
</feature>
<keyword evidence="1" id="KW-1133">Transmembrane helix</keyword>
<reference evidence="2 3" key="1">
    <citation type="submission" date="2017-02" db="EMBL/GenBank/DDBJ databases">
        <title>The new phylogeny of genus Mycobacterium.</title>
        <authorList>
            <person name="Tortoli E."/>
            <person name="Trovato A."/>
            <person name="Cirillo D.M."/>
        </authorList>
    </citation>
    <scope>NUCLEOTIDE SEQUENCE [LARGE SCALE GENOMIC DNA]</scope>
    <source>
        <strain evidence="2 3">DSM 44049</strain>
    </source>
</reference>
<name>A0A1E3SBN5_MYCIE</name>
<dbReference type="RefSeq" id="WP_069420302.1">
    <property type="nucleotide sequence ID" value="NZ_CBCRZH010000019.1"/>
</dbReference>
<dbReference type="Proteomes" id="UP000192739">
    <property type="component" value="Unassembled WGS sequence"/>
</dbReference>
<feature type="transmembrane region" description="Helical" evidence="1">
    <location>
        <begin position="100"/>
        <end position="121"/>
    </location>
</feature>
<dbReference type="AlphaFoldDB" id="A0A1E3SBN5"/>
<keyword evidence="1" id="KW-0472">Membrane</keyword>
<dbReference type="OrthoDB" id="3251757at2"/>
<dbReference type="Pfam" id="PF20176">
    <property type="entry name" value="DUF6541"/>
    <property type="match status" value="1"/>
</dbReference>
<evidence type="ECO:0000313" key="2">
    <source>
        <dbReference type="EMBL" id="ORB06111.1"/>
    </source>
</evidence>
<feature type="transmembrane region" description="Helical" evidence="1">
    <location>
        <begin position="196"/>
        <end position="215"/>
    </location>
</feature>
<feature type="transmembrane region" description="Helical" evidence="1">
    <location>
        <begin position="254"/>
        <end position="271"/>
    </location>
</feature>
<evidence type="ECO:0000256" key="1">
    <source>
        <dbReference type="SAM" id="Phobius"/>
    </source>
</evidence>
<dbReference type="EMBL" id="MVHT01000025">
    <property type="protein sequence ID" value="ORB06111.1"/>
    <property type="molecule type" value="Genomic_DNA"/>
</dbReference>
<proteinExistence type="predicted"/>
<feature type="transmembrane region" description="Helical" evidence="1">
    <location>
        <begin position="277"/>
        <end position="307"/>
    </location>
</feature>
<dbReference type="InterPro" id="IPR046671">
    <property type="entry name" value="DUF6541"/>
</dbReference>
<keyword evidence="1" id="KW-0812">Transmembrane</keyword>
<keyword evidence="3" id="KW-1185">Reference proteome</keyword>